<evidence type="ECO:0000313" key="4">
    <source>
        <dbReference type="Proteomes" id="UP000671828"/>
    </source>
</evidence>
<keyword evidence="1" id="KW-0812">Transmembrane</keyword>
<evidence type="ECO:0000313" key="5">
    <source>
        <dbReference type="Proteomes" id="UP001195724"/>
    </source>
</evidence>
<dbReference type="InterPro" id="IPR029069">
    <property type="entry name" value="HotDog_dom_sf"/>
</dbReference>
<organism evidence="3 4">
    <name type="scientific">Saccharothrix algeriensis</name>
    <dbReference type="NCBI Taxonomy" id="173560"/>
    <lineage>
        <taxon>Bacteria</taxon>
        <taxon>Bacillati</taxon>
        <taxon>Actinomycetota</taxon>
        <taxon>Actinomycetes</taxon>
        <taxon>Pseudonocardiales</taxon>
        <taxon>Pseudonocardiaceae</taxon>
        <taxon>Saccharothrix</taxon>
    </lineage>
</organism>
<evidence type="ECO:0000313" key="3">
    <source>
        <dbReference type="EMBL" id="QTR01984.1"/>
    </source>
</evidence>
<keyword evidence="1" id="KW-0472">Membrane</keyword>
<dbReference type="Proteomes" id="UP000671828">
    <property type="component" value="Chromosome"/>
</dbReference>
<dbReference type="RefSeq" id="WP_204844101.1">
    <property type="nucleotide sequence ID" value="NZ_JAFBCL010000001.1"/>
</dbReference>
<feature type="transmembrane region" description="Helical" evidence="1">
    <location>
        <begin position="51"/>
        <end position="68"/>
    </location>
</feature>
<dbReference type="Pfam" id="PF14539">
    <property type="entry name" value="DUF4442"/>
    <property type="match status" value="1"/>
</dbReference>
<dbReference type="Proteomes" id="UP001195724">
    <property type="component" value="Unassembled WGS sequence"/>
</dbReference>
<reference evidence="3" key="2">
    <citation type="submission" date="2021-04" db="EMBL/GenBank/DDBJ databases">
        <title>Saccharothrix algeriensis WGS.</title>
        <authorList>
            <person name="Stuskova K."/>
            <person name="Hakalova E."/>
            <person name="Tebbal A.B."/>
            <person name="Eichmeier A."/>
        </authorList>
    </citation>
    <scope>NUCLEOTIDE SEQUENCE</scope>
    <source>
        <strain evidence="3">NRRL B-24137</strain>
    </source>
</reference>
<dbReference type="Gene3D" id="3.10.129.10">
    <property type="entry name" value="Hotdog Thioesterase"/>
    <property type="match status" value="1"/>
</dbReference>
<proteinExistence type="predicted"/>
<dbReference type="SUPFAM" id="SSF54637">
    <property type="entry name" value="Thioesterase/thiol ester dehydrase-isomerase"/>
    <property type="match status" value="1"/>
</dbReference>
<dbReference type="EMBL" id="JAFBCL010000001">
    <property type="protein sequence ID" value="MBM7813471.1"/>
    <property type="molecule type" value="Genomic_DNA"/>
</dbReference>
<keyword evidence="1" id="KW-1133">Transmembrane helix</keyword>
<keyword evidence="5" id="KW-1185">Reference proteome</keyword>
<name>A0A8T8HVW6_9PSEU</name>
<sequence>MKASLLRRGMNLWPPFLFAGIRVVALSDDYRHARVRMRLRWYNRNYVGTHFGGSLFAMTDPFWMLMVLRHLGRDHVVWDRAGEIDFVRPGRGTVHAEFRLTDEHLAELRSQAAGGGKALLWFPVDVVAEDGTVVARVRKQVYARLKPPSPDERASQPAGA</sequence>
<protein>
    <submittedName>
        <fullName evidence="2">Acyl-coenzyme A thioesterase PaaI-like protein</fullName>
    </submittedName>
    <submittedName>
        <fullName evidence="3">YiiD C-terminal domain-containing protein</fullName>
    </submittedName>
</protein>
<evidence type="ECO:0000256" key="1">
    <source>
        <dbReference type="SAM" id="Phobius"/>
    </source>
</evidence>
<gene>
    <name evidence="3" type="ORF">J7S33_22445</name>
    <name evidence="2" type="ORF">JOE68_004336</name>
</gene>
<dbReference type="AlphaFoldDB" id="A0A8T8HVW6"/>
<dbReference type="EMBL" id="CP072788">
    <property type="protein sequence ID" value="QTR01984.1"/>
    <property type="molecule type" value="Genomic_DNA"/>
</dbReference>
<dbReference type="InterPro" id="IPR027961">
    <property type="entry name" value="DUF4442"/>
</dbReference>
<reference evidence="2 5" key="1">
    <citation type="submission" date="2021-01" db="EMBL/GenBank/DDBJ databases">
        <title>Sequencing the genomes of 1000 actinobacteria strains.</title>
        <authorList>
            <person name="Klenk H.-P."/>
        </authorList>
    </citation>
    <scope>NUCLEOTIDE SEQUENCE [LARGE SCALE GENOMIC DNA]</scope>
    <source>
        <strain evidence="2 5">DSM 44581</strain>
    </source>
</reference>
<evidence type="ECO:0000313" key="2">
    <source>
        <dbReference type="EMBL" id="MBM7813471.1"/>
    </source>
</evidence>
<accession>A0A8T8HVW6</accession>